<dbReference type="AlphaFoldDB" id="A0A1I0NSJ1"/>
<dbReference type="InterPro" id="IPR015500">
    <property type="entry name" value="Peptidase_S8_subtilisin-rel"/>
</dbReference>
<dbReference type="PROSITE" id="PS00138">
    <property type="entry name" value="SUBTILASE_SER"/>
    <property type="match status" value="1"/>
</dbReference>
<keyword evidence="2 5" id="KW-0645">Protease</keyword>
<feature type="domain" description="Peptidase S8/S53" evidence="7">
    <location>
        <begin position="200"/>
        <end position="470"/>
    </location>
</feature>
<dbReference type="SUPFAM" id="SSF52743">
    <property type="entry name" value="Subtilisin-like"/>
    <property type="match status" value="1"/>
</dbReference>
<dbReference type="GO" id="GO:0006508">
    <property type="term" value="P:proteolysis"/>
    <property type="evidence" value="ECO:0007669"/>
    <property type="project" value="UniProtKB-KW"/>
</dbReference>
<evidence type="ECO:0000256" key="1">
    <source>
        <dbReference type="ARBA" id="ARBA00011073"/>
    </source>
</evidence>
<dbReference type="InterPro" id="IPR036852">
    <property type="entry name" value="Peptidase_S8/S53_dom_sf"/>
</dbReference>
<gene>
    <name evidence="8" type="ORF">SAMN04487850_1303</name>
</gene>
<dbReference type="PANTHER" id="PTHR43399:SF4">
    <property type="entry name" value="CELL WALL-ASSOCIATED PROTEASE"/>
    <property type="match status" value="1"/>
</dbReference>
<evidence type="ECO:0000256" key="3">
    <source>
        <dbReference type="ARBA" id="ARBA00022801"/>
    </source>
</evidence>
<feature type="active site" description="Charge relay system" evidence="5">
    <location>
        <position position="246"/>
    </location>
</feature>
<evidence type="ECO:0000313" key="9">
    <source>
        <dbReference type="Proteomes" id="UP000199373"/>
    </source>
</evidence>
<keyword evidence="6" id="KW-0732">Signal</keyword>
<comment type="similarity">
    <text evidence="1 5">Belongs to the peptidase S8 family.</text>
</comment>
<dbReference type="Proteomes" id="UP000199373">
    <property type="component" value="Unassembled WGS sequence"/>
</dbReference>
<keyword evidence="4 5" id="KW-0720">Serine protease</keyword>
<dbReference type="PROSITE" id="PS51892">
    <property type="entry name" value="SUBTILASE"/>
    <property type="match status" value="1"/>
</dbReference>
<dbReference type="GO" id="GO:0004252">
    <property type="term" value="F:serine-type endopeptidase activity"/>
    <property type="evidence" value="ECO:0007669"/>
    <property type="project" value="UniProtKB-UniRule"/>
</dbReference>
<feature type="active site" description="Charge relay system" evidence="5">
    <location>
        <position position="424"/>
    </location>
</feature>
<feature type="chain" id="PRO_5011669534" evidence="6">
    <location>
        <begin position="26"/>
        <end position="486"/>
    </location>
</feature>
<protein>
    <submittedName>
        <fullName evidence="8">Subtilase family protein</fullName>
    </submittedName>
</protein>
<dbReference type="InterPro" id="IPR017317">
    <property type="entry name" value="Pept_S8_subtilisin_bacteroid-2"/>
</dbReference>
<dbReference type="InterPro" id="IPR000209">
    <property type="entry name" value="Peptidase_S8/S53_dom"/>
</dbReference>
<evidence type="ECO:0000256" key="4">
    <source>
        <dbReference type="ARBA" id="ARBA00022825"/>
    </source>
</evidence>
<dbReference type="Pfam" id="PF00082">
    <property type="entry name" value="Peptidase_S8"/>
    <property type="match status" value="1"/>
</dbReference>
<evidence type="ECO:0000256" key="6">
    <source>
        <dbReference type="SAM" id="SignalP"/>
    </source>
</evidence>
<organism evidence="8 9">
    <name type="scientific">Prevotella aff. ruminicola Tc2-24</name>
    <dbReference type="NCBI Taxonomy" id="81582"/>
    <lineage>
        <taxon>Bacteria</taxon>
        <taxon>Pseudomonadati</taxon>
        <taxon>Bacteroidota</taxon>
        <taxon>Bacteroidia</taxon>
        <taxon>Bacteroidales</taxon>
        <taxon>Prevotellaceae</taxon>
        <taxon>Prevotella</taxon>
    </lineage>
</organism>
<keyword evidence="3 5" id="KW-0378">Hydrolase</keyword>
<evidence type="ECO:0000259" key="7">
    <source>
        <dbReference type="Pfam" id="PF00082"/>
    </source>
</evidence>
<evidence type="ECO:0000313" key="8">
    <source>
        <dbReference type="EMBL" id="SEW04387.1"/>
    </source>
</evidence>
<sequence>MLFRRLSKSIVFLLLALLCHTTANARNNPKMRYPGGKFYIYRYTLKDKQGSPYSLEHPSRWLSHKAIERRRRQGLAVDSTDLPVSSTYLKLFEKTSDETVKNDSKRSSEWTIIGTSRWNNTILVRSNDTILLDKLATLSCVAEAKKVWTSPDSILRKIHKVTARETFCTWDSIKGESYGNGREQIEMLAGHRLHSIGLRGKGMTIAVLDGGFQNVNAIPALQHSGIIGTKDFVYPNSTHFFQETDHGTKVLSAMAVNEPEVLIGTAPDARYWLLRCEDQQTEQPVEEDYWAMAAEFADSVGVDIISSSLGYNEYDGYPGYYHQHDLDGQTALISRSASMLAKKGIILVNSAGNSGMGPWKKIVFPADAHDILTVGALNTEKENAPFSGVGPTQDGRVKPDVMALGSPAALISGRGTVARDMGTSFSTPTIAGLAACLWQAFPEKTALEIIQLIRENSSNHQKPDNICGYGIPNFWRAYMVGKMTER</sequence>
<dbReference type="InterPro" id="IPR051048">
    <property type="entry name" value="Peptidase_S8/S53_subtilisin"/>
</dbReference>
<evidence type="ECO:0000256" key="2">
    <source>
        <dbReference type="ARBA" id="ARBA00022670"/>
    </source>
</evidence>
<feature type="active site" description="Charge relay system" evidence="5">
    <location>
        <position position="209"/>
    </location>
</feature>
<dbReference type="PRINTS" id="PR00723">
    <property type="entry name" value="SUBTILISIN"/>
</dbReference>
<evidence type="ECO:0000256" key="5">
    <source>
        <dbReference type="PROSITE-ProRule" id="PRU01240"/>
    </source>
</evidence>
<dbReference type="CDD" id="cd07493">
    <property type="entry name" value="Peptidases_S8_9"/>
    <property type="match status" value="1"/>
</dbReference>
<dbReference type="InterPro" id="IPR023828">
    <property type="entry name" value="Peptidase_S8_Ser-AS"/>
</dbReference>
<reference evidence="8 9" key="1">
    <citation type="submission" date="2016-10" db="EMBL/GenBank/DDBJ databases">
        <authorList>
            <person name="de Groot N.N."/>
        </authorList>
    </citation>
    <scope>NUCLEOTIDE SEQUENCE [LARGE SCALE GENOMIC DNA]</scope>
    <source>
        <strain evidence="8 9">TC2-24</strain>
    </source>
</reference>
<feature type="signal peptide" evidence="6">
    <location>
        <begin position="1"/>
        <end position="25"/>
    </location>
</feature>
<dbReference type="PIRSF" id="PIRSF037903">
    <property type="entry name" value="Subtilisin_rel_GFO_2223"/>
    <property type="match status" value="1"/>
</dbReference>
<name>A0A1I0NSJ1_9BACT</name>
<dbReference type="PANTHER" id="PTHR43399">
    <property type="entry name" value="SUBTILISIN-RELATED"/>
    <property type="match status" value="1"/>
</dbReference>
<dbReference type="Gene3D" id="3.40.50.200">
    <property type="entry name" value="Peptidase S8/S53 domain"/>
    <property type="match status" value="1"/>
</dbReference>
<keyword evidence="9" id="KW-1185">Reference proteome</keyword>
<dbReference type="EMBL" id="FOIQ01000003">
    <property type="protein sequence ID" value="SEW04387.1"/>
    <property type="molecule type" value="Genomic_DNA"/>
</dbReference>
<proteinExistence type="inferred from homology"/>
<accession>A0A1I0NSJ1</accession>